<evidence type="ECO:0000313" key="2">
    <source>
        <dbReference type="EMBL" id="VAY87486.1"/>
    </source>
</evidence>
<dbReference type="PANTHER" id="PTHR40572:SF1">
    <property type="entry name" value="PROTEIN BAX"/>
    <property type="match status" value="1"/>
</dbReference>
<proteinExistence type="predicted"/>
<name>A0A3B1E679_9ZZZZ</name>
<dbReference type="Pfam" id="PF01832">
    <property type="entry name" value="Glucosaminidase"/>
    <property type="match status" value="1"/>
</dbReference>
<accession>A0A3B1E679</accession>
<dbReference type="Gene3D" id="1.10.530.10">
    <property type="match status" value="1"/>
</dbReference>
<gene>
    <name evidence="2" type="ORF">MNB_ARC-1_417</name>
</gene>
<dbReference type="SMART" id="SM00047">
    <property type="entry name" value="LYZ2"/>
    <property type="match status" value="1"/>
</dbReference>
<sequence length="222" mass="25999">MKCILFIFIVVNSLLVAGLPGEYYDIKDTKQMKQYFFKFIKTIAVRQNRLILEDRKTVIKYYSQKDNAKLQKIQKRYKLKSADSLNKHLKHIDIVPISIVLSQAAVESGWGRSRFAKQANNIFGQWTWNGKGLVPRSRDANKKYKIKVFNSLEASVRGYLINLNIGHGYVDFRDKRETLRQNNDKLLGSVLVGTLVNYSQLREKYVDILYNIIKREKLERFD</sequence>
<feature type="domain" description="Mannosyl-glycoprotein endo-beta-N-acetylglucosamidase-like" evidence="1">
    <location>
        <begin position="72"/>
        <end position="222"/>
    </location>
</feature>
<dbReference type="InterPro" id="IPR002901">
    <property type="entry name" value="MGlyc_endo_b_GlcNAc-like_dom"/>
</dbReference>
<evidence type="ECO:0000259" key="1">
    <source>
        <dbReference type="SMART" id="SM00047"/>
    </source>
</evidence>
<dbReference type="InterPro" id="IPR053195">
    <property type="entry name" value="Bax-like"/>
</dbReference>
<dbReference type="PANTHER" id="PTHR40572">
    <property type="entry name" value="PROTEIN BAX"/>
    <property type="match status" value="1"/>
</dbReference>
<dbReference type="AlphaFoldDB" id="A0A3B1E679"/>
<reference evidence="2" key="1">
    <citation type="submission" date="2018-10" db="EMBL/GenBank/DDBJ databases">
        <authorList>
            <person name="Aoki K."/>
        </authorList>
    </citation>
    <scope>NUCLEOTIDE SEQUENCE</scope>
</reference>
<dbReference type="EMBL" id="UOYO01000026">
    <property type="protein sequence ID" value="VAY87486.1"/>
    <property type="molecule type" value="Genomic_DNA"/>
</dbReference>
<dbReference type="GO" id="GO:0004040">
    <property type="term" value="F:amidase activity"/>
    <property type="evidence" value="ECO:0007669"/>
    <property type="project" value="InterPro"/>
</dbReference>
<organism evidence="2">
    <name type="scientific">hydrothermal vent metagenome</name>
    <dbReference type="NCBI Taxonomy" id="652676"/>
    <lineage>
        <taxon>unclassified sequences</taxon>
        <taxon>metagenomes</taxon>
        <taxon>ecological metagenomes</taxon>
    </lineage>
</organism>
<protein>
    <submittedName>
        <fullName evidence="2">BAX protein</fullName>
    </submittedName>
</protein>